<organism evidence="1 2">
    <name type="scientific">Sparassis crispa</name>
    <dbReference type="NCBI Taxonomy" id="139825"/>
    <lineage>
        <taxon>Eukaryota</taxon>
        <taxon>Fungi</taxon>
        <taxon>Dikarya</taxon>
        <taxon>Basidiomycota</taxon>
        <taxon>Agaricomycotina</taxon>
        <taxon>Agaricomycetes</taxon>
        <taxon>Polyporales</taxon>
        <taxon>Sparassidaceae</taxon>
        <taxon>Sparassis</taxon>
    </lineage>
</organism>
<reference evidence="1 2" key="1">
    <citation type="journal article" date="2018" name="Sci. Rep.">
        <title>Genome sequence of the cauliflower mushroom Sparassis crispa (Hanabiratake) and its association with beneficial usage.</title>
        <authorList>
            <person name="Kiyama R."/>
            <person name="Furutani Y."/>
            <person name="Kawaguchi K."/>
            <person name="Nakanishi T."/>
        </authorList>
    </citation>
    <scope>NUCLEOTIDE SEQUENCE [LARGE SCALE GENOMIC DNA]</scope>
</reference>
<dbReference type="OrthoDB" id="2152029at2759"/>
<gene>
    <name evidence="1" type="ORF">SCP_0605410</name>
</gene>
<sequence>MRADMGEKQVTYIEMEDASDDFFMLSFFEPERTNMLTASGHRLDWEVVDADNGRSHPEMI</sequence>
<proteinExistence type="predicted"/>
<dbReference type="EMBL" id="BFAD01000006">
    <property type="protein sequence ID" value="GBE84562.1"/>
    <property type="molecule type" value="Genomic_DNA"/>
</dbReference>
<protein>
    <submittedName>
        <fullName evidence="1">Uncharacterized protein</fullName>
    </submittedName>
</protein>
<evidence type="ECO:0000313" key="2">
    <source>
        <dbReference type="Proteomes" id="UP000287166"/>
    </source>
</evidence>
<dbReference type="GeneID" id="38781479"/>
<evidence type="ECO:0000313" key="1">
    <source>
        <dbReference type="EMBL" id="GBE84562.1"/>
    </source>
</evidence>
<dbReference type="RefSeq" id="XP_027615475.1">
    <property type="nucleotide sequence ID" value="XM_027759674.1"/>
</dbReference>
<dbReference type="Proteomes" id="UP000287166">
    <property type="component" value="Unassembled WGS sequence"/>
</dbReference>
<dbReference type="AlphaFoldDB" id="A0A401GQS5"/>
<accession>A0A401GQS5</accession>
<dbReference type="InParanoid" id="A0A401GQS5"/>
<keyword evidence="2" id="KW-1185">Reference proteome</keyword>
<comment type="caution">
    <text evidence="1">The sequence shown here is derived from an EMBL/GenBank/DDBJ whole genome shotgun (WGS) entry which is preliminary data.</text>
</comment>
<name>A0A401GQS5_9APHY</name>